<sequence>MKTFKKHIRCVRHWVAMIFAATAIPQAANAQMLEAAHVLAEPLQYSRAGNFRGCGLHLRFVREVERSHYDYLTLSVNFWLDSPAGMTKTVLSSVTSGPEMKAANLALASAWTRIKPSDTLPAIGTYEGEEDSVLSTVPLDEALAFVLAILERPAEVQVGFKQKGLPFERIFYGKPVLSSEASSQMMDCLGEFLDRLEEGRGKREKPN</sequence>
<accession>A0ABV7WAJ9</accession>
<dbReference type="RefSeq" id="WP_382178357.1">
    <property type="nucleotide sequence ID" value="NZ_JBHRXX010000009.1"/>
</dbReference>
<organism evidence="2 3">
    <name type="scientific">Hydrogenophaga luteola</name>
    <dbReference type="NCBI Taxonomy" id="1591122"/>
    <lineage>
        <taxon>Bacteria</taxon>
        <taxon>Pseudomonadati</taxon>
        <taxon>Pseudomonadota</taxon>
        <taxon>Betaproteobacteria</taxon>
        <taxon>Burkholderiales</taxon>
        <taxon>Comamonadaceae</taxon>
        <taxon>Hydrogenophaga</taxon>
    </lineage>
</organism>
<evidence type="ECO:0008006" key="4">
    <source>
        <dbReference type="Google" id="ProtNLM"/>
    </source>
</evidence>
<evidence type="ECO:0000313" key="2">
    <source>
        <dbReference type="EMBL" id="MFC3686092.1"/>
    </source>
</evidence>
<proteinExistence type="predicted"/>
<evidence type="ECO:0000313" key="3">
    <source>
        <dbReference type="Proteomes" id="UP001595729"/>
    </source>
</evidence>
<feature type="signal peptide" evidence="1">
    <location>
        <begin position="1"/>
        <end position="30"/>
    </location>
</feature>
<evidence type="ECO:0000256" key="1">
    <source>
        <dbReference type="SAM" id="SignalP"/>
    </source>
</evidence>
<keyword evidence="3" id="KW-1185">Reference proteome</keyword>
<name>A0ABV7WAJ9_9BURK</name>
<dbReference type="EMBL" id="JBHRXX010000009">
    <property type="protein sequence ID" value="MFC3686092.1"/>
    <property type="molecule type" value="Genomic_DNA"/>
</dbReference>
<feature type="chain" id="PRO_5046949255" description="Chalcone isomerase domain-containing protein" evidence="1">
    <location>
        <begin position="31"/>
        <end position="207"/>
    </location>
</feature>
<gene>
    <name evidence="2" type="ORF">ACFOPI_21055</name>
</gene>
<comment type="caution">
    <text evidence="2">The sequence shown here is derived from an EMBL/GenBank/DDBJ whole genome shotgun (WGS) entry which is preliminary data.</text>
</comment>
<keyword evidence="1" id="KW-0732">Signal</keyword>
<reference evidence="3" key="1">
    <citation type="journal article" date="2019" name="Int. J. Syst. Evol. Microbiol.">
        <title>The Global Catalogue of Microorganisms (GCM) 10K type strain sequencing project: providing services to taxonomists for standard genome sequencing and annotation.</title>
        <authorList>
            <consortium name="The Broad Institute Genomics Platform"/>
            <consortium name="The Broad Institute Genome Sequencing Center for Infectious Disease"/>
            <person name="Wu L."/>
            <person name="Ma J."/>
        </authorList>
    </citation>
    <scope>NUCLEOTIDE SEQUENCE [LARGE SCALE GENOMIC DNA]</scope>
    <source>
        <strain evidence="3">KCTC 42501</strain>
    </source>
</reference>
<dbReference type="Proteomes" id="UP001595729">
    <property type="component" value="Unassembled WGS sequence"/>
</dbReference>
<protein>
    <recommendedName>
        <fullName evidence="4">Chalcone isomerase domain-containing protein</fullName>
    </recommendedName>
</protein>